<name>A0A1G1VAN6_9BACT</name>
<dbReference type="AlphaFoldDB" id="A0A1G1VAN6"/>
<evidence type="ECO:0000313" key="2">
    <source>
        <dbReference type="EMBL" id="OGY12544.1"/>
    </source>
</evidence>
<dbReference type="Proteomes" id="UP000178659">
    <property type="component" value="Unassembled WGS sequence"/>
</dbReference>
<comment type="caution">
    <text evidence="2">The sequence shown here is derived from an EMBL/GenBank/DDBJ whole genome shotgun (WGS) entry which is preliminary data.</text>
</comment>
<reference evidence="2 3" key="1">
    <citation type="journal article" date="2016" name="Nat. Commun.">
        <title>Thousands of microbial genomes shed light on interconnected biogeochemical processes in an aquifer system.</title>
        <authorList>
            <person name="Anantharaman K."/>
            <person name="Brown C.T."/>
            <person name="Hug L.A."/>
            <person name="Sharon I."/>
            <person name="Castelle C.J."/>
            <person name="Probst A.J."/>
            <person name="Thomas B.C."/>
            <person name="Singh A."/>
            <person name="Wilkins M.J."/>
            <person name="Karaoz U."/>
            <person name="Brodie E.L."/>
            <person name="Williams K.H."/>
            <person name="Hubbard S.S."/>
            <person name="Banfield J.F."/>
        </authorList>
    </citation>
    <scope>NUCLEOTIDE SEQUENCE [LARGE SCALE GENOMIC DNA]</scope>
</reference>
<evidence type="ECO:0000313" key="3">
    <source>
        <dbReference type="Proteomes" id="UP000178659"/>
    </source>
</evidence>
<gene>
    <name evidence="2" type="ORF">A3A77_01060</name>
</gene>
<feature type="transmembrane region" description="Helical" evidence="1">
    <location>
        <begin position="21"/>
        <end position="46"/>
    </location>
</feature>
<organism evidence="2 3">
    <name type="scientific">Candidatus Blackburnbacteria bacterium RIFCSPLOWO2_01_FULL_40_20</name>
    <dbReference type="NCBI Taxonomy" id="1797519"/>
    <lineage>
        <taxon>Bacteria</taxon>
        <taxon>Candidatus Blackburniibacteriota</taxon>
    </lineage>
</organism>
<feature type="transmembrane region" description="Helical" evidence="1">
    <location>
        <begin position="66"/>
        <end position="89"/>
    </location>
</feature>
<evidence type="ECO:0000256" key="1">
    <source>
        <dbReference type="SAM" id="Phobius"/>
    </source>
</evidence>
<accession>A0A1G1VAN6</accession>
<proteinExistence type="predicted"/>
<protein>
    <submittedName>
        <fullName evidence="2">Uncharacterized protein</fullName>
    </submittedName>
</protein>
<keyword evidence="1" id="KW-0812">Transmembrane</keyword>
<sequence length="92" mass="10477">MAKKQQALERSDKVLKAIMTLIVAWIFATWSKLILAKVYCIAKFYLENKTFGQSPYCELLPGFYSGTALTAVITFGWFIILIKVLAIIAKRR</sequence>
<keyword evidence="1" id="KW-0472">Membrane</keyword>
<dbReference type="EMBL" id="MHCC01000027">
    <property type="protein sequence ID" value="OGY12544.1"/>
    <property type="molecule type" value="Genomic_DNA"/>
</dbReference>
<keyword evidence="1" id="KW-1133">Transmembrane helix</keyword>